<proteinExistence type="inferred from homology"/>
<evidence type="ECO:0000256" key="5">
    <source>
        <dbReference type="PIRSR" id="PIRSR607724-2"/>
    </source>
</evidence>
<dbReference type="GO" id="GO:0005737">
    <property type="term" value="C:cytoplasm"/>
    <property type="evidence" value="ECO:0007669"/>
    <property type="project" value="TreeGrafter"/>
</dbReference>
<keyword evidence="6" id="KW-0472">Membrane</keyword>
<feature type="domain" description="PARG helical" evidence="8">
    <location>
        <begin position="89"/>
        <end position="219"/>
    </location>
</feature>
<feature type="transmembrane region" description="Helical" evidence="6">
    <location>
        <begin position="7"/>
        <end position="27"/>
    </location>
</feature>
<evidence type="ECO:0000256" key="1">
    <source>
        <dbReference type="ARBA" id="ARBA00009545"/>
    </source>
</evidence>
<dbReference type="GO" id="GO:0004649">
    <property type="term" value="F:poly(ADP-ribose) glycohydrolase activity"/>
    <property type="evidence" value="ECO:0007669"/>
    <property type="project" value="UniProtKB-EC"/>
</dbReference>
<evidence type="ECO:0000313" key="9">
    <source>
        <dbReference type="EnsemblPlants" id="Kaladp0040s0530.1.v1.1"/>
    </source>
</evidence>
<dbReference type="PANTHER" id="PTHR12837:SF0">
    <property type="entry name" value="POLY(ADP-RIBOSE) GLYCOHYDROLASE"/>
    <property type="match status" value="1"/>
</dbReference>
<feature type="domain" description="PARG catalytic Macro" evidence="7">
    <location>
        <begin position="237"/>
        <end position="476"/>
    </location>
</feature>
<dbReference type="GO" id="GO:0006282">
    <property type="term" value="P:regulation of DNA repair"/>
    <property type="evidence" value="ECO:0007669"/>
    <property type="project" value="InterPro"/>
</dbReference>
<reference evidence="9" key="1">
    <citation type="submission" date="2021-01" db="UniProtKB">
        <authorList>
            <consortium name="EnsemblPlants"/>
        </authorList>
    </citation>
    <scope>IDENTIFICATION</scope>
</reference>
<feature type="active site" evidence="4">
    <location>
        <position position="287"/>
    </location>
</feature>
<protein>
    <recommendedName>
        <fullName evidence="2">poly(ADP-ribose) glycohydrolase</fullName>
        <ecNumber evidence="2">3.2.1.143</ecNumber>
    </recommendedName>
</protein>
<evidence type="ECO:0000256" key="6">
    <source>
        <dbReference type="SAM" id="Phobius"/>
    </source>
</evidence>
<comment type="similarity">
    <text evidence="1">Belongs to the poly(ADP-ribose) glycohydrolase family.</text>
</comment>
<dbReference type="InterPro" id="IPR048362">
    <property type="entry name" value="PARG_helical"/>
</dbReference>
<dbReference type="AlphaFoldDB" id="A0A7N0TPR5"/>
<dbReference type="Pfam" id="PF05028">
    <property type="entry name" value="PARG_cat_C"/>
    <property type="match status" value="1"/>
</dbReference>
<feature type="binding site" evidence="5">
    <location>
        <position position="326"/>
    </location>
    <ligand>
        <name>substrate</name>
    </ligand>
</feature>
<evidence type="ECO:0000256" key="3">
    <source>
        <dbReference type="ARBA" id="ARBA00022801"/>
    </source>
</evidence>
<dbReference type="GO" id="GO:0005975">
    <property type="term" value="P:carbohydrate metabolic process"/>
    <property type="evidence" value="ECO:0007669"/>
    <property type="project" value="InterPro"/>
</dbReference>
<evidence type="ECO:0000259" key="8">
    <source>
        <dbReference type="Pfam" id="PF20811"/>
    </source>
</evidence>
<keyword evidence="3" id="KW-0378">Hydrolase</keyword>
<dbReference type="GO" id="GO:0005634">
    <property type="term" value="C:nucleus"/>
    <property type="evidence" value="ECO:0007669"/>
    <property type="project" value="TreeGrafter"/>
</dbReference>
<sequence>MEKREDANSILPFLPLIYSSSSLLWLWPSPVVKVFKAISNGPDHSRVNSGESLFLAISDIRNSLSLSSHPLVPSAPHGYALFFDDLMLRADSAKWFAHILPKMAELLLRLPALLASHYKDADSILEGVPTGLRILKQQHPGIVFLSQELIAALLTCSFFCLFPTSNRGAEDLPLINFDQLFEIVYENYSERMEHKIKCITNYFERISFCMPSGRVSFERKVLPLAPCPQEVSFPGVNMWSKSDVPLCRFLVYNSGLIEDQSSEGLEVDFANRYFGGGALRSGCVQEEIRFMTNPELIAGMLFLASMADNEAIEIVGTERFSDYVGYAHTFRFSGAHIDQKKVDRFGRRETRLIAIDALCSPQMRQYELKFILREINKAFCGFLDQSKYQNFLRISQDCAHGTCGYPSDKDVVSGTSHWVKGGYMDNQDAVGIVTGNWGCGAFGGDPELKMVVQWLAASEAMRPFIAYYTFGLAALQSLEQVTQWILSHKWTVGDLWHMLIEYSFQRISCDTDVGFLTWLVPSMSTNGDFMDMD</sequence>
<evidence type="ECO:0000313" key="10">
    <source>
        <dbReference type="Proteomes" id="UP000594263"/>
    </source>
</evidence>
<dbReference type="EnsemblPlants" id="Kaladp0040s0530.1.v1.1">
    <property type="protein sequence ID" value="Kaladp0040s0530.1.v1.1"/>
    <property type="gene ID" value="Kaladp0040s0530.v1.1"/>
</dbReference>
<dbReference type="Pfam" id="PF20811">
    <property type="entry name" value="PARG_cat_N"/>
    <property type="match status" value="1"/>
</dbReference>
<dbReference type="GO" id="GO:0009225">
    <property type="term" value="P:nucleotide-sugar metabolic process"/>
    <property type="evidence" value="ECO:0007669"/>
    <property type="project" value="TreeGrafter"/>
</dbReference>
<evidence type="ECO:0000259" key="7">
    <source>
        <dbReference type="Pfam" id="PF05028"/>
    </source>
</evidence>
<organism evidence="9 10">
    <name type="scientific">Kalanchoe fedtschenkoi</name>
    <name type="common">Lavender scallops</name>
    <name type="synonym">South American air plant</name>
    <dbReference type="NCBI Taxonomy" id="63787"/>
    <lineage>
        <taxon>Eukaryota</taxon>
        <taxon>Viridiplantae</taxon>
        <taxon>Streptophyta</taxon>
        <taxon>Embryophyta</taxon>
        <taxon>Tracheophyta</taxon>
        <taxon>Spermatophyta</taxon>
        <taxon>Magnoliopsida</taxon>
        <taxon>eudicotyledons</taxon>
        <taxon>Gunneridae</taxon>
        <taxon>Pentapetalae</taxon>
        <taxon>Saxifragales</taxon>
        <taxon>Crassulaceae</taxon>
        <taxon>Kalanchoe</taxon>
    </lineage>
</organism>
<keyword evidence="6" id="KW-1133">Transmembrane helix</keyword>
<dbReference type="PANTHER" id="PTHR12837">
    <property type="entry name" value="POLY ADP-RIBOSE GLYCOHYDROLASE"/>
    <property type="match status" value="1"/>
</dbReference>
<dbReference type="Gramene" id="Kaladp0040s0530.1.v1.1">
    <property type="protein sequence ID" value="Kaladp0040s0530.1.v1.1"/>
    <property type="gene ID" value="Kaladp0040s0530.v1.1"/>
</dbReference>
<accession>A0A7N0TPR5</accession>
<evidence type="ECO:0000256" key="4">
    <source>
        <dbReference type="PIRSR" id="PIRSR607724-1"/>
    </source>
</evidence>
<evidence type="ECO:0000256" key="2">
    <source>
        <dbReference type="ARBA" id="ARBA00012255"/>
    </source>
</evidence>
<feature type="active site" evidence="4">
    <location>
        <position position="268"/>
    </location>
</feature>
<dbReference type="EC" id="3.2.1.143" evidence="2"/>
<feature type="active site" evidence="4">
    <location>
        <position position="286"/>
    </location>
</feature>
<feature type="binding site" evidence="5">
    <location>
        <position position="271"/>
    </location>
    <ligand>
        <name>substrate</name>
    </ligand>
</feature>
<dbReference type="InterPro" id="IPR046372">
    <property type="entry name" value="PARG_cat_C"/>
</dbReference>
<keyword evidence="6" id="KW-0812">Transmembrane</keyword>
<feature type="binding site" evidence="5">
    <location>
        <position position="285"/>
    </location>
    <ligand>
        <name>substrate</name>
    </ligand>
</feature>
<dbReference type="GO" id="GO:1990966">
    <property type="term" value="P:ATP generation from poly-ADP-D-ribose"/>
    <property type="evidence" value="ECO:0007669"/>
    <property type="project" value="TreeGrafter"/>
</dbReference>
<dbReference type="InterPro" id="IPR007724">
    <property type="entry name" value="Poly_GlycHdrlase"/>
</dbReference>
<name>A0A7N0TPR5_KALFE</name>
<dbReference type="OMA" id="LHGWTVG"/>
<dbReference type="Proteomes" id="UP000594263">
    <property type="component" value="Unplaced"/>
</dbReference>
<keyword evidence="10" id="KW-1185">Reference proteome</keyword>